<evidence type="ECO:0000259" key="2">
    <source>
        <dbReference type="PROSITE" id="PS50836"/>
    </source>
</evidence>
<feature type="region of interest" description="Disordered" evidence="1">
    <location>
        <begin position="317"/>
        <end position="338"/>
    </location>
</feature>
<organism evidence="3 4">
    <name type="scientific">Porites lobata</name>
    <dbReference type="NCBI Taxonomy" id="104759"/>
    <lineage>
        <taxon>Eukaryota</taxon>
        <taxon>Metazoa</taxon>
        <taxon>Cnidaria</taxon>
        <taxon>Anthozoa</taxon>
        <taxon>Hexacorallia</taxon>
        <taxon>Scleractinia</taxon>
        <taxon>Fungiina</taxon>
        <taxon>Poritidae</taxon>
        <taxon>Porites</taxon>
    </lineage>
</organism>
<sequence>PTSCTTSENCDFLVTYNATKSLSRVDFELSGKGDWIALGFSDDQLMVSCNPNIEILMCVNNQALSGHYYATSRSTPPRTTPVSIPDTDILICASDTSLSGHYYATARTTPTRTVPAPLAVEISDQSFNGGVVSCRITREINPVSANFRNLEEQQFLLGAIGDLNGATIAIHSARRASSSRINVLTSGGPATTMQQGSFRFPDNCPDADCGFLVTYQASGDNSVVFELRGRGNWAGPATTMEQPRSFRFPDNCPDADCDFLVTYQASGDYRVVIELRGRGNWAGVGFSGDNQMPNTDILICASDTSLSGHYYATARTTPTRTVPNDDGNYHGTDNRNGKDKDGESDYDIWLYMSFYVITTGATIAIHSARSASSSRINVLTSGGVGSGGTPATTMQQGSFRFPDNCPDADCDFLVNYQASGDNSVVFELRGRGNWAGVGFSDDNQMHCPKKSSLVMSVVLLFCRITREVNPILENFRNLEEHQFLLGAIGGLSGATIGIHSEGRASSSRINVVLRSG</sequence>
<reference evidence="3 4" key="1">
    <citation type="submission" date="2022-05" db="EMBL/GenBank/DDBJ databases">
        <authorList>
            <consortium name="Genoscope - CEA"/>
            <person name="William W."/>
        </authorList>
    </citation>
    <scope>NUCLEOTIDE SEQUENCE [LARGE SCALE GENOMIC DNA]</scope>
</reference>
<proteinExistence type="predicted"/>
<keyword evidence="4" id="KW-1185">Reference proteome</keyword>
<protein>
    <recommendedName>
        <fullName evidence="2">DOMON domain-containing protein</fullName>
    </recommendedName>
</protein>
<dbReference type="InterPro" id="IPR005018">
    <property type="entry name" value="DOMON_domain"/>
</dbReference>
<feature type="domain" description="DOMON" evidence="2">
    <location>
        <begin position="257"/>
        <end position="383"/>
    </location>
</feature>
<feature type="non-terminal residue" evidence="3">
    <location>
        <position position="1"/>
    </location>
</feature>
<gene>
    <name evidence="3" type="ORF">PLOB_00002593</name>
</gene>
<dbReference type="PANTHER" id="PTHR46902:SF1">
    <property type="entry name" value="DOMON DOMAIN-CONTAINING PROTEIN FRRS1L"/>
    <property type="match status" value="1"/>
</dbReference>
<dbReference type="SMART" id="SM00664">
    <property type="entry name" value="DoH"/>
    <property type="match status" value="2"/>
</dbReference>
<accession>A0ABN8N5M2</accession>
<evidence type="ECO:0000313" key="4">
    <source>
        <dbReference type="Proteomes" id="UP001159405"/>
    </source>
</evidence>
<name>A0ABN8N5M2_9CNID</name>
<dbReference type="InterPro" id="IPR042789">
    <property type="entry name" value="FRRS1L"/>
</dbReference>
<dbReference type="EMBL" id="CALNXK010000011">
    <property type="protein sequence ID" value="CAH3043686.1"/>
    <property type="molecule type" value="Genomic_DNA"/>
</dbReference>
<dbReference type="PROSITE" id="PS50836">
    <property type="entry name" value="DOMON"/>
    <property type="match status" value="1"/>
</dbReference>
<evidence type="ECO:0000313" key="3">
    <source>
        <dbReference type="EMBL" id="CAH3043686.1"/>
    </source>
</evidence>
<dbReference type="PANTHER" id="PTHR46902">
    <property type="entry name" value="DOMON DOMAIN-CONTAINING PROTEIN FRRS1L"/>
    <property type="match status" value="1"/>
</dbReference>
<dbReference type="Proteomes" id="UP001159405">
    <property type="component" value="Unassembled WGS sequence"/>
</dbReference>
<evidence type="ECO:0000256" key="1">
    <source>
        <dbReference type="SAM" id="MobiDB-lite"/>
    </source>
</evidence>
<feature type="non-terminal residue" evidence="3">
    <location>
        <position position="516"/>
    </location>
</feature>
<comment type="caution">
    <text evidence="3">The sequence shown here is derived from an EMBL/GenBank/DDBJ whole genome shotgun (WGS) entry which is preliminary data.</text>
</comment>